<name>A0AAD8JZT5_TARER</name>
<evidence type="ECO:0000256" key="5">
    <source>
        <dbReference type="ARBA" id="ARBA00022679"/>
    </source>
</evidence>
<feature type="compositionally biased region" description="Low complexity" evidence="14">
    <location>
        <begin position="35"/>
        <end position="45"/>
    </location>
</feature>
<dbReference type="GO" id="GO:0006004">
    <property type="term" value="P:fucose metabolic process"/>
    <property type="evidence" value="ECO:0007669"/>
    <property type="project" value="UniProtKB-KW"/>
</dbReference>
<evidence type="ECO:0000256" key="2">
    <source>
        <dbReference type="ARBA" id="ARBA00004881"/>
    </source>
</evidence>
<dbReference type="GO" id="GO:0009507">
    <property type="term" value="C:chloroplast"/>
    <property type="evidence" value="ECO:0007669"/>
    <property type="project" value="TreeGrafter"/>
</dbReference>
<comment type="subcellular location">
    <subcellularLocation>
        <location evidence="1">Membrane</location>
        <topology evidence="1">Single-pass type II membrane protein</topology>
    </subcellularLocation>
</comment>
<evidence type="ECO:0000256" key="7">
    <source>
        <dbReference type="ARBA" id="ARBA00022968"/>
    </source>
</evidence>
<evidence type="ECO:0000256" key="8">
    <source>
        <dbReference type="ARBA" id="ARBA00022989"/>
    </source>
</evidence>
<proteinExistence type="inferred from homology"/>
<feature type="transmembrane region" description="Helical" evidence="15">
    <location>
        <begin position="95"/>
        <end position="114"/>
    </location>
</feature>
<comment type="pathway">
    <text evidence="2">Glycan metabolism.</text>
</comment>
<dbReference type="GO" id="GO:0016757">
    <property type="term" value="F:glycosyltransferase activity"/>
    <property type="evidence" value="ECO:0007669"/>
    <property type="project" value="UniProtKB-KW"/>
</dbReference>
<evidence type="ECO:0000256" key="12">
    <source>
        <dbReference type="ARBA" id="ARBA00023277"/>
    </source>
</evidence>
<comment type="caution">
    <text evidence="16">The sequence shown here is derived from an EMBL/GenBank/DDBJ whole genome shotgun (WGS) entry which is preliminary data.</text>
</comment>
<dbReference type="InterPro" id="IPR019378">
    <property type="entry name" value="GDP-Fuc_O-FucTrfase"/>
</dbReference>
<dbReference type="InterPro" id="IPR024709">
    <property type="entry name" value="FucosylTrfase_pln"/>
</dbReference>
<evidence type="ECO:0000313" key="16">
    <source>
        <dbReference type="EMBL" id="KAK1413829.1"/>
    </source>
</evidence>
<evidence type="ECO:0000256" key="4">
    <source>
        <dbReference type="ARBA" id="ARBA00022676"/>
    </source>
</evidence>
<dbReference type="PANTHER" id="PTHR31741:SF8">
    <property type="entry name" value="O-FUCOSYLTRANSFERASE 35"/>
    <property type="match status" value="1"/>
</dbReference>
<comment type="similarity">
    <text evidence="3">Belongs to the glycosyltransferase GT106 family.</text>
</comment>
<dbReference type="EMBL" id="JAUHHV010000008">
    <property type="protein sequence ID" value="KAK1413829.1"/>
    <property type="molecule type" value="Genomic_DNA"/>
</dbReference>
<evidence type="ECO:0000256" key="15">
    <source>
        <dbReference type="SAM" id="Phobius"/>
    </source>
</evidence>
<evidence type="ECO:0000256" key="11">
    <source>
        <dbReference type="ARBA" id="ARBA00023253"/>
    </source>
</evidence>
<organism evidence="16 17">
    <name type="scientific">Tagetes erecta</name>
    <name type="common">African marigold</name>
    <dbReference type="NCBI Taxonomy" id="13708"/>
    <lineage>
        <taxon>Eukaryota</taxon>
        <taxon>Viridiplantae</taxon>
        <taxon>Streptophyta</taxon>
        <taxon>Embryophyta</taxon>
        <taxon>Tracheophyta</taxon>
        <taxon>Spermatophyta</taxon>
        <taxon>Magnoliopsida</taxon>
        <taxon>eudicotyledons</taxon>
        <taxon>Gunneridae</taxon>
        <taxon>Pentapetalae</taxon>
        <taxon>asterids</taxon>
        <taxon>campanulids</taxon>
        <taxon>Asterales</taxon>
        <taxon>Asteraceae</taxon>
        <taxon>Asteroideae</taxon>
        <taxon>Heliantheae alliance</taxon>
        <taxon>Tageteae</taxon>
        <taxon>Tagetes</taxon>
    </lineage>
</organism>
<keyword evidence="6 15" id="KW-0812">Transmembrane</keyword>
<dbReference type="Pfam" id="PF10250">
    <property type="entry name" value="O-FucT"/>
    <property type="match status" value="1"/>
</dbReference>
<keyword evidence="7" id="KW-0735">Signal-anchor</keyword>
<keyword evidence="8 15" id="KW-1133">Transmembrane helix</keyword>
<keyword evidence="11" id="KW-0294">Fucose metabolism</keyword>
<dbReference type="GO" id="GO:0005794">
    <property type="term" value="C:Golgi apparatus"/>
    <property type="evidence" value="ECO:0007669"/>
    <property type="project" value="TreeGrafter"/>
</dbReference>
<dbReference type="AlphaFoldDB" id="A0AAD8JZT5"/>
<evidence type="ECO:0000256" key="9">
    <source>
        <dbReference type="ARBA" id="ARBA00023136"/>
    </source>
</evidence>
<dbReference type="PANTHER" id="PTHR31741">
    <property type="entry name" value="OS02G0726500 PROTEIN-RELATED"/>
    <property type="match status" value="1"/>
</dbReference>
<dbReference type="CDD" id="cd11299">
    <property type="entry name" value="O-FucT_plant"/>
    <property type="match status" value="1"/>
</dbReference>
<accession>A0AAD8JZT5</accession>
<dbReference type="GO" id="GO:0016020">
    <property type="term" value="C:membrane"/>
    <property type="evidence" value="ECO:0007669"/>
    <property type="project" value="UniProtKB-SubCell"/>
</dbReference>
<keyword evidence="4" id="KW-0328">Glycosyltransferase</keyword>
<reference evidence="16" key="1">
    <citation type="journal article" date="2023" name="bioRxiv">
        <title>Improved chromosome-level genome assembly for marigold (Tagetes erecta).</title>
        <authorList>
            <person name="Jiang F."/>
            <person name="Yuan L."/>
            <person name="Wang S."/>
            <person name="Wang H."/>
            <person name="Xu D."/>
            <person name="Wang A."/>
            <person name="Fan W."/>
        </authorList>
    </citation>
    <scope>NUCLEOTIDE SEQUENCE</scope>
    <source>
        <strain evidence="16">WSJ</strain>
        <tissue evidence="16">Leaf</tissue>
    </source>
</reference>
<evidence type="ECO:0000256" key="3">
    <source>
        <dbReference type="ARBA" id="ARBA00007737"/>
    </source>
</evidence>
<evidence type="ECO:0000313" key="17">
    <source>
        <dbReference type="Proteomes" id="UP001229421"/>
    </source>
</evidence>
<feature type="region of interest" description="Disordered" evidence="14">
    <location>
        <begin position="28"/>
        <end position="65"/>
    </location>
</feature>
<keyword evidence="5" id="KW-0808">Transferase</keyword>
<gene>
    <name evidence="16" type="ORF">QVD17_29565</name>
</gene>
<protein>
    <recommendedName>
        <fullName evidence="13">O-fucosyltransferase family protein</fullName>
    </recommendedName>
</protein>
<sequence length="574" mass="65704">MANNNKQKNNSGGDGLSQRVNSPRLMTRRAQSFKQTQTQTPTQTHHQIDVLNSPRSSSDQNKHQRKTTVIDFDVGFLDNNKKKKKKQAAQQVKQWMFFLFCGFCLFLGILKVSLNGSAIAFDQVDSSRDDNNRYHVKQTLLLGDHKDDVSGGIWTKPSSGNYTQCIQHPKTHKKLDDNTNGYLLINANGGLNQMRFGICDMVAVAKIMKATLVLPSLDHTSYWADDSGFKDLFDWRHFIETLKEDIHIIEELPTEYARLEPFAKTPISWSKVSYYKMEIVPLLKHHKVVYFTHTDSRIANNGISSSIQKLRCRVNYKALKYSAPIEELGKTLVARMRQNGGPYLALHLRYEKDMLAFTGCSHNLTSEEDDELRRMRYEVSHWKEKEIDGSEKRQLGGCPLTPRETSLLLKGLGFPSSTRIYLVAGEAYGKGTMQNLNQDFPNIFTHFSLSTERELKPFRKHQNMLAGLDYVVALQSDVFVYTYDGNMAKAVQGHRRFEDFKTTINPDRMNFVKLVDELDEGEISWEEFSSKVKRLHEKRVGGPYVREAGEFPKLEESFYANPLPGCICDATHDK</sequence>
<feature type="region of interest" description="Disordered" evidence="14">
    <location>
        <begin position="1"/>
        <end position="20"/>
    </location>
</feature>
<keyword evidence="12" id="KW-0119">Carbohydrate metabolism</keyword>
<keyword evidence="10" id="KW-0325">Glycoprotein</keyword>
<feature type="compositionally biased region" description="Polar residues" evidence="14">
    <location>
        <begin position="1"/>
        <end position="11"/>
    </location>
</feature>
<dbReference type="PIRSF" id="PIRSF009360">
    <property type="entry name" value="UCP009360"/>
    <property type="match status" value="1"/>
</dbReference>
<evidence type="ECO:0000256" key="13">
    <source>
        <dbReference type="ARBA" id="ARBA00030350"/>
    </source>
</evidence>
<evidence type="ECO:0000256" key="6">
    <source>
        <dbReference type="ARBA" id="ARBA00022692"/>
    </source>
</evidence>
<dbReference type="Proteomes" id="UP001229421">
    <property type="component" value="Unassembled WGS sequence"/>
</dbReference>
<keyword evidence="17" id="KW-1185">Reference proteome</keyword>
<evidence type="ECO:0000256" key="1">
    <source>
        <dbReference type="ARBA" id="ARBA00004606"/>
    </source>
</evidence>
<evidence type="ECO:0000256" key="10">
    <source>
        <dbReference type="ARBA" id="ARBA00023180"/>
    </source>
</evidence>
<evidence type="ECO:0000256" key="14">
    <source>
        <dbReference type="SAM" id="MobiDB-lite"/>
    </source>
</evidence>
<keyword evidence="9 15" id="KW-0472">Membrane</keyword>